<dbReference type="Pfam" id="PF00746">
    <property type="entry name" value="Gram_pos_anchor"/>
    <property type="match status" value="1"/>
</dbReference>
<organism evidence="8 9">
    <name type="scientific">Bifidobacterium xylocopae</name>
    <dbReference type="NCBI Taxonomy" id="2493119"/>
    <lineage>
        <taxon>Bacteria</taxon>
        <taxon>Bacillati</taxon>
        <taxon>Actinomycetota</taxon>
        <taxon>Actinomycetes</taxon>
        <taxon>Bifidobacteriales</taxon>
        <taxon>Bifidobacteriaceae</taxon>
        <taxon>Bifidobacterium</taxon>
    </lineage>
</organism>
<evidence type="ECO:0000256" key="3">
    <source>
        <dbReference type="ARBA" id="ARBA00022729"/>
    </source>
</evidence>
<keyword evidence="5" id="KW-1133">Transmembrane helix</keyword>
<feature type="domain" description="Gram-positive cocci surface proteins LPxTG" evidence="7">
    <location>
        <begin position="685"/>
        <end position="719"/>
    </location>
</feature>
<dbReference type="OrthoDB" id="3240424at2"/>
<comment type="caution">
    <text evidence="8">The sequence shown here is derived from an EMBL/GenBank/DDBJ whole genome shotgun (WGS) entry which is preliminary data.</text>
</comment>
<feature type="chain" id="PRO_5016562100" description="Gram-positive cocci surface proteins LPxTG domain-containing protein" evidence="6">
    <location>
        <begin position="39"/>
        <end position="730"/>
    </location>
</feature>
<evidence type="ECO:0000313" key="9">
    <source>
        <dbReference type="Proteomes" id="UP000252345"/>
    </source>
</evidence>
<keyword evidence="2" id="KW-0964">Secreted</keyword>
<proteinExistence type="predicted"/>
<keyword evidence="4" id="KW-0572">Peptidoglycan-anchor</keyword>
<evidence type="ECO:0000256" key="4">
    <source>
        <dbReference type="ARBA" id="ARBA00023088"/>
    </source>
</evidence>
<keyword evidence="9" id="KW-1185">Reference proteome</keyword>
<dbReference type="GO" id="GO:0005975">
    <property type="term" value="P:carbohydrate metabolic process"/>
    <property type="evidence" value="ECO:0007669"/>
    <property type="project" value="UniProtKB-ARBA"/>
</dbReference>
<dbReference type="EMBL" id="PDCH01000003">
    <property type="protein sequence ID" value="RBP99606.1"/>
    <property type="molecule type" value="Genomic_DNA"/>
</dbReference>
<dbReference type="Proteomes" id="UP000252345">
    <property type="component" value="Unassembled WGS sequence"/>
</dbReference>
<evidence type="ECO:0000256" key="1">
    <source>
        <dbReference type="ARBA" id="ARBA00022512"/>
    </source>
</evidence>
<gene>
    <name evidence="8" type="ORF">CRD59_02385</name>
</gene>
<evidence type="ECO:0000313" key="8">
    <source>
        <dbReference type="EMBL" id="RBP99606.1"/>
    </source>
</evidence>
<reference evidence="8 9" key="1">
    <citation type="submission" date="2017-10" db="EMBL/GenBank/DDBJ databases">
        <title>Bifidobacterium xylocopum sp. nov. and Bifidobacterium aemilianum sp. nov., from the carpenter bee (Xylocopa violacea) digestive tract.</title>
        <authorList>
            <person name="Alberoni D."/>
            <person name="Baffoni L."/>
            <person name="Di Gioia D."/>
            <person name="Gaggia F."/>
            <person name="Biavati B."/>
        </authorList>
    </citation>
    <scope>NUCLEOTIDE SEQUENCE [LARGE SCALE GENOMIC DNA]</scope>
    <source>
        <strain evidence="8 9">XV2</strain>
    </source>
</reference>
<keyword evidence="5" id="KW-0472">Membrane</keyword>
<evidence type="ECO:0000259" key="7">
    <source>
        <dbReference type="Pfam" id="PF00746"/>
    </source>
</evidence>
<keyword evidence="5" id="KW-0812">Transmembrane</keyword>
<feature type="signal peptide" evidence="6">
    <location>
        <begin position="1"/>
        <end position="38"/>
    </location>
</feature>
<evidence type="ECO:0000256" key="6">
    <source>
        <dbReference type="SAM" id="SignalP"/>
    </source>
</evidence>
<dbReference type="Gene3D" id="2.60.40.10">
    <property type="entry name" value="Immunoglobulins"/>
    <property type="match status" value="1"/>
</dbReference>
<accession>A0A366KCZ3</accession>
<feature type="transmembrane region" description="Helical" evidence="5">
    <location>
        <begin position="697"/>
        <end position="715"/>
    </location>
</feature>
<dbReference type="InterPro" id="IPR019931">
    <property type="entry name" value="LPXTG_anchor"/>
</dbReference>
<protein>
    <recommendedName>
        <fullName evidence="7">Gram-positive cocci surface proteins LPxTG domain-containing protein</fullName>
    </recommendedName>
</protein>
<evidence type="ECO:0000256" key="5">
    <source>
        <dbReference type="SAM" id="Phobius"/>
    </source>
</evidence>
<name>A0A366KCZ3_9BIFI</name>
<sequence length="730" mass="78163">MREHSLRWWTRGKARLVAFLAFAVALLMVAAVMPPAHADTSTYTSEDEFIAGTTAEQSHPAKLTVTKLLTLTQGFKATGSVQDKNSPNIPANQVAKDVPFKLTFVTPNGVTPGNMKPDQERTFTRGITYVGKTNSSGVIQNGGSGIGYWHTGSYDDTRSVASFPIGYYLLEEVTGDSSGNPYTNPSNDLFDPTYAPAEKAIFDLPYRATNTTNPSGGGAPTSTDGFVYNLHVYPKNVNYSQLSKRVVAVCQPNSVGGGTGYCSGTGPERPGKVAQDGDDVIWEITQKLYDGNSDPAGALNNDSKLDLSEIRAVTNTATTVLKIADRFPRNVALDSGYGSGRGVTRTLSWKENGVQHAAVNDTSTAALNSMSNAGNVARIGGAAGSMFPSFVMSPNYIAVEWKGGSNNALGTLAGNYRPGVTYTDIKLTLTVRTTMLYGSGDSTNDSPLGWDSNIAASDNIDNLRAGTKSFKAVASLATPSVQFVKTNKRDDTHPLKGVSGAVFYLIKHDGDKTKFLYNNRSGISGTAPGSQKYISMSEVDEVRIEKQKIVQGTSNSKGIVTFTGIPIIDPSTGKVYDDTSKLKFDMVEYEKPKYNNPANPSGPMLDYQAPSIAYQTIDFSQYAGKSTVELEAAGLGVPADMSKLNFKDYKTPNMPTGPTSPFTNLKGDPVTLGVMNWQQDQTDPAKVGALPLTGGRGILLMLIVGLIVMLIGLLVSKRHERRMARGAHRA</sequence>
<keyword evidence="1" id="KW-0134">Cell wall</keyword>
<dbReference type="InterPro" id="IPR013783">
    <property type="entry name" value="Ig-like_fold"/>
</dbReference>
<dbReference type="RefSeq" id="WP_113853008.1">
    <property type="nucleotide sequence ID" value="NZ_PDCH01000003.1"/>
</dbReference>
<evidence type="ECO:0000256" key="2">
    <source>
        <dbReference type="ARBA" id="ARBA00022525"/>
    </source>
</evidence>
<dbReference type="AlphaFoldDB" id="A0A366KCZ3"/>
<keyword evidence="3 6" id="KW-0732">Signal</keyword>